<gene>
    <name evidence="1" type="ORF">HG543_01635</name>
</gene>
<proteinExistence type="predicted"/>
<evidence type="ECO:0000313" key="2">
    <source>
        <dbReference type="Proteomes" id="UP000518300"/>
    </source>
</evidence>
<dbReference type="RefSeq" id="WP_169342842.1">
    <property type="nucleotide sequence ID" value="NZ_JABBJJ010000004.1"/>
</dbReference>
<dbReference type="EMBL" id="JABBJJ010000004">
    <property type="protein sequence ID" value="NMO13566.1"/>
    <property type="molecule type" value="Genomic_DNA"/>
</dbReference>
<name>A0A848L4L6_9BACT</name>
<protein>
    <recommendedName>
        <fullName evidence="3">Lipoprotein</fullName>
    </recommendedName>
</protein>
<comment type="caution">
    <text evidence="1">The sequence shown here is derived from an EMBL/GenBank/DDBJ whole genome shotgun (WGS) entry which is preliminary data.</text>
</comment>
<evidence type="ECO:0008006" key="3">
    <source>
        <dbReference type="Google" id="ProtNLM"/>
    </source>
</evidence>
<reference evidence="1 2" key="1">
    <citation type="submission" date="2020-04" db="EMBL/GenBank/DDBJ databases">
        <title>Draft genome of Pyxidicoccus fallax type strain.</title>
        <authorList>
            <person name="Whitworth D.E."/>
        </authorList>
    </citation>
    <scope>NUCLEOTIDE SEQUENCE [LARGE SCALE GENOMIC DNA]</scope>
    <source>
        <strain evidence="1 2">DSM 14698</strain>
    </source>
</reference>
<evidence type="ECO:0000313" key="1">
    <source>
        <dbReference type="EMBL" id="NMO13566.1"/>
    </source>
</evidence>
<dbReference type="AlphaFoldDB" id="A0A848L4L6"/>
<dbReference type="Proteomes" id="UP000518300">
    <property type="component" value="Unassembled WGS sequence"/>
</dbReference>
<organism evidence="1 2">
    <name type="scientific">Pyxidicoccus fallax</name>
    <dbReference type="NCBI Taxonomy" id="394095"/>
    <lineage>
        <taxon>Bacteria</taxon>
        <taxon>Pseudomonadati</taxon>
        <taxon>Myxococcota</taxon>
        <taxon>Myxococcia</taxon>
        <taxon>Myxococcales</taxon>
        <taxon>Cystobacterineae</taxon>
        <taxon>Myxococcaceae</taxon>
        <taxon>Pyxidicoccus</taxon>
    </lineage>
</organism>
<dbReference type="PROSITE" id="PS51257">
    <property type="entry name" value="PROKAR_LIPOPROTEIN"/>
    <property type="match status" value="1"/>
</dbReference>
<accession>A0A848L4L6</accession>
<keyword evidence="2" id="KW-1185">Reference proteome</keyword>
<sequence length="84" mass="9018">MRGILGVVLSACLLVGCGGVEETQLETPPLAEQEQEAGACLDGYVLVYSEWRCEDGCNVEYLTCCFYNLCLDEVGRKSCPGGCS</sequence>